<feature type="transmembrane region" description="Helical" evidence="10">
    <location>
        <begin position="225"/>
        <end position="243"/>
    </location>
</feature>
<evidence type="ECO:0000256" key="7">
    <source>
        <dbReference type="ARBA" id="ARBA00023004"/>
    </source>
</evidence>
<dbReference type="EMBL" id="JAFVMF010000023">
    <property type="protein sequence ID" value="MBO1361466.1"/>
    <property type="molecule type" value="Genomic_DNA"/>
</dbReference>
<name>A0ABS3LZW3_9PROT</name>
<dbReference type="PANTHER" id="PTHR10266:SF3">
    <property type="entry name" value="CYTOCHROME C1, HEME PROTEIN, MITOCHONDRIAL"/>
    <property type="match status" value="1"/>
</dbReference>
<reference evidence="13 14" key="1">
    <citation type="submission" date="2021-03" db="EMBL/GenBank/DDBJ databases">
        <title>The complete genome sequence of Acetobacter sacchari TBRC 11175.</title>
        <authorList>
            <person name="Charoenyingcharoen P."/>
            <person name="Yukphan P."/>
        </authorList>
    </citation>
    <scope>NUCLEOTIDE SEQUENCE [LARGE SCALE GENOMIC DNA]</scope>
    <source>
        <strain evidence="13 14">TBRC 11175</strain>
    </source>
</reference>
<dbReference type="SUPFAM" id="SSF46626">
    <property type="entry name" value="Cytochrome c"/>
    <property type="match status" value="1"/>
</dbReference>
<dbReference type="PANTHER" id="PTHR10266">
    <property type="entry name" value="CYTOCHROME C1"/>
    <property type="match status" value="1"/>
</dbReference>
<evidence type="ECO:0000313" key="14">
    <source>
        <dbReference type="Proteomes" id="UP000664771"/>
    </source>
</evidence>
<dbReference type="InterPro" id="IPR036909">
    <property type="entry name" value="Cyt_c-like_dom_sf"/>
</dbReference>
<evidence type="ECO:0000259" key="12">
    <source>
        <dbReference type="PROSITE" id="PS51007"/>
    </source>
</evidence>
<dbReference type="InterPro" id="IPR002326">
    <property type="entry name" value="Cyt_c1"/>
</dbReference>
<keyword evidence="6 10" id="KW-1133">Transmembrane helix</keyword>
<keyword evidence="7 9" id="KW-0408">Iron</keyword>
<evidence type="ECO:0000256" key="3">
    <source>
        <dbReference type="ARBA" id="ARBA00022617"/>
    </source>
</evidence>
<keyword evidence="4 10" id="KW-0812">Transmembrane</keyword>
<keyword evidence="14" id="KW-1185">Reference proteome</keyword>
<keyword evidence="11" id="KW-0732">Signal</keyword>
<gene>
    <name evidence="13" type="ORF">J2D73_16900</name>
</gene>
<dbReference type="RefSeq" id="WP_207883229.1">
    <property type="nucleotide sequence ID" value="NZ_JAFVMF010000023.1"/>
</dbReference>
<dbReference type="PROSITE" id="PS51007">
    <property type="entry name" value="CYTC"/>
    <property type="match status" value="1"/>
</dbReference>
<dbReference type="Gene3D" id="1.10.760.10">
    <property type="entry name" value="Cytochrome c-like domain"/>
    <property type="match status" value="1"/>
</dbReference>
<evidence type="ECO:0000256" key="8">
    <source>
        <dbReference type="ARBA" id="ARBA00023136"/>
    </source>
</evidence>
<proteinExistence type="predicted"/>
<evidence type="ECO:0000256" key="10">
    <source>
        <dbReference type="SAM" id="Phobius"/>
    </source>
</evidence>
<keyword evidence="5 9" id="KW-0479">Metal-binding</keyword>
<sequence>MNRPSFLRGVASAAIVAALLSPTSSLAAKGEHDPSPKRAWSFDGPLGHFDLASVQRGYAVYAQVCSNCHGMEHVHFGDLRGMGLNDHQAEAVAESHTVPDGAEGKTRPATLDDAFPTPPVAQGLTPGAVIPPDQSRLAVVYPGGPDRIYALLTGYGPPPAGVTEAKDTFYNRFALGRTIAMPPPLHDGSVVYADGTQATLDQEAQDVTTFLAWVAQPHLDERRRVGVRVTLYLLFLGCLLFILKRRVWSNVH</sequence>
<comment type="subcellular location">
    <subcellularLocation>
        <location evidence="1">Membrane</location>
    </subcellularLocation>
</comment>
<evidence type="ECO:0000256" key="6">
    <source>
        <dbReference type="ARBA" id="ARBA00022989"/>
    </source>
</evidence>
<dbReference type="Proteomes" id="UP000664771">
    <property type="component" value="Unassembled WGS sequence"/>
</dbReference>
<feature type="signal peptide" evidence="11">
    <location>
        <begin position="1"/>
        <end position="27"/>
    </location>
</feature>
<evidence type="ECO:0000256" key="1">
    <source>
        <dbReference type="ARBA" id="ARBA00004370"/>
    </source>
</evidence>
<keyword evidence="8 10" id="KW-0472">Membrane</keyword>
<keyword evidence="3 9" id="KW-0349">Heme</keyword>
<dbReference type="PRINTS" id="PR00603">
    <property type="entry name" value="CYTOCHROMEC1"/>
</dbReference>
<feature type="chain" id="PRO_5045681045" description="Cytochrome c1" evidence="11">
    <location>
        <begin position="28"/>
        <end position="252"/>
    </location>
</feature>
<evidence type="ECO:0000256" key="5">
    <source>
        <dbReference type="ARBA" id="ARBA00022723"/>
    </source>
</evidence>
<protein>
    <recommendedName>
        <fullName evidence="2">Cytochrome c1</fullName>
    </recommendedName>
</protein>
<evidence type="ECO:0000256" key="4">
    <source>
        <dbReference type="ARBA" id="ARBA00022692"/>
    </source>
</evidence>
<accession>A0ABS3LZW3</accession>
<evidence type="ECO:0000313" key="13">
    <source>
        <dbReference type="EMBL" id="MBO1361466.1"/>
    </source>
</evidence>
<evidence type="ECO:0000256" key="2">
    <source>
        <dbReference type="ARBA" id="ARBA00016165"/>
    </source>
</evidence>
<dbReference type="InterPro" id="IPR009056">
    <property type="entry name" value="Cyt_c-like_dom"/>
</dbReference>
<evidence type="ECO:0000256" key="9">
    <source>
        <dbReference type="PROSITE-ProRule" id="PRU00433"/>
    </source>
</evidence>
<dbReference type="Gene3D" id="1.20.5.100">
    <property type="entry name" value="Cytochrome c1, transmembrane anchor, C-terminal"/>
    <property type="match status" value="1"/>
</dbReference>
<evidence type="ECO:0000256" key="11">
    <source>
        <dbReference type="SAM" id="SignalP"/>
    </source>
</evidence>
<feature type="domain" description="Cytochrome c" evidence="12">
    <location>
        <begin position="52"/>
        <end position="215"/>
    </location>
</feature>
<organism evidence="13 14">
    <name type="scientific">Acetobacter sacchari</name>
    <dbReference type="NCBI Taxonomy" id="2661687"/>
    <lineage>
        <taxon>Bacteria</taxon>
        <taxon>Pseudomonadati</taxon>
        <taxon>Pseudomonadota</taxon>
        <taxon>Alphaproteobacteria</taxon>
        <taxon>Acetobacterales</taxon>
        <taxon>Acetobacteraceae</taxon>
        <taxon>Acetobacter</taxon>
    </lineage>
</organism>
<dbReference type="Pfam" id="PF02167">
    <property type="entry name" value="Cytochrom_C1"/>
    <property type="match status" value="1"/>
</dbReference>
<comment type="caution">
    <text evidence="13">The sequence shown here is derived from an EMBL/GenBank/DDBJ whole genome shotgun (WGS) entry which is preliminary data.</text>
</comment>